<name>A0A1I5VW35_9BACT</name>
<organism evidence="2 3">
    <name type="scientific">Pseudarcicella hirudinis</name>
    <dbReference type="NCBI Taxonomy" id="1079859"/>
    <lineage>
        <taxon>Bacteria</taxon>
        <taxon>Pseudomonadati</taxon>
        <taxon>Bacteroidota</taxon>
        <taxon>Cytophagia</taxon>
        <taxon>Cytophagales</taxon>
        <taxon>Flectobacillaceae</taxon>
        <taxon>Pseudarcicella</taxon>
    </lineage>
</organism>
<reference evidence="2 3" key="1">
    <citation type="submission" date="2016-10" db="EMBL/GenBank/DDBJ databases">
        <authorList>
            <person name="de Groot N.N."/>
        </authorList>
    </citation>
    <scope>NUCLEOTIDE SEQUENCE [LARGE SCALE GENOMIC DNA]</scope>
    <source>
        <strain evidence="3">E92,LMG 26720,CCM 7988</strain>
    </source>
</reference>
<dbReference type="STRING" id="1079859.SAMN04515674_11097"/>
<dbReference type="EMBL" id="FOXH01000010">
    <property type="protein sequence ID" value="SFQ11661.1"/>
    <property type="molecule type" value="Genomic_DNA"/>
</dbReference>
<protein>
    <submittedName>
        <fullName evidence="2">Uncharacterized protein</fullName>
    </submittedName>
</protein>
<keyword evidence="1" id="KW-0812">Transmembrane</keyword>
<sequence>MNYQQKTIALWLTYMTGIIVNIITEFLPLFLGKSIIAPNPERMTVAQVSMNTVMFFSVPITIIILMIISDQKWVRMINLILSALLLFLSIYVLIMDYNEVESKSPNYAPILMLSLMLILSAVNLWIAFKWLKNNNQQTNIS</sequence>
<keyword evidence="3" id="KW-1185">Reference proteome</keyword>
<accession>A0A1I5VW35</accession>
<dbReference type="Proteomes" id="UP000199306">
    <property type="component" value="Unassembled WGS sequence"/>
</dbReference>
<dbReference type="RefSeq" id="WP_092018299.1">
    <property type="nucleotide sequence ID" value="NZ_FOXH01000010.1"/>
</dbReference>
<feature type="transmembrane region" description="Helical" evidence="1">
    <location>
        <begin position="12"/>
        <end position="36"/>
    </location>
</feature>
<dbReference type="AlphaFoldDB" id="A0A1I5VW35"/>
<proteinExistence type="predicted"/>
<evidence type="ECO:0000256" key="1">
    <source>
        <dbReference type="SAM" id="Phobius"/>
    </source>
</evidence>
<keyword evidence="1" id="KW-1133">Transmembrane helix</keyword>
<evidence type="ECO:0000313" key="3">
    <source>
        <dbReference type="Proteomes" id="UP000199306"/>
    </source>
</evidence>
<keyword evidence="1" id="KW-0472">Membrane</keyword>
<feature type="transmembrane region" description="Helical" evidence="1">
    <location>
        <begin position="76"/>
        <end position="95"/>
    </location>
</feature>
<evidence type="ECO:0000313" key="2">
    <source>
        <dbReference type="EMBL" id="SFQ11661.1"/>
    </source>
</evidence>
<gene>
    <name evidence="2" type="ORF">SAMN04515674_11097</name>
</gene>
<feature type="transmembrane region" description="Helical" evidence="1">
    <location>
        <begin position="48"/>
        <end position="69"/>
    </location>
</feature>
<feature type="transmembrane region" description="Helical" evidence="1">
    <location>
        <begin position="107"/>
        <end position="128"/>
    </location>
</feature>